<protein>
    <submittedName>
        <fullName evidence="1">Unannotated protein</fullName>
    </submittedName>
</protein>
<reference evidence="1" key="1">
    <citation type="submission" date="2020-05" db="EMBL/GenBank/DDBJ databases">
        <authorList>
            <person name="Chiriac C."/>
            <person name="Salcher M."/>
            <person name="Ghai R."/>
            <person name="Kavagutti S V."/>
        </authorList>
    </citation>
    <scope>NUCLEOTIDE SEQUENCE</scope>
</reference>
<dbReference type="EMBL" id="CAEZUO010000046">
    <property type="protein sequence ID" value="CAB4607768.1"/>
    <property type="molecule type" value="Genomic_DNA"/>
</dbReference>
<evidence type="ECO:0000313" key="1">
    <source>
        <dbReference type="EMBL" id="CAB4607768.1"/>
    </source>
</evidence>
<name>A0A6J6HGL7_9ZZZZ</name>
<dbReference type="AlphaFoldDB" id="A0A6J6HGL7"/>
<gene>
    <name evidence="1" type="ORF">UFOPK1827_01068</name>
</gene>
<accession>A0A6J6HGL7</accession>
<organism evidence="1">
    <name type="scientific">freshwater metagenome</name>
    <dbReference type="NCBI Taxonomy" id="449393"/>
    <lineage>
        <taxon>unclassified sequences</taxon>
        <taxon>metagenomes</taxon>
        <taxon>ecological metagenomes</taxon>
    </lineage>
</organism>
<proteinExistence type="predicted"/>
<sequence length="198" mass="22216">MKTNKIDCRRRRRSENCGIGLSTCEAKTKLGIVLARANELVSVRFNPGSDANERLRNRQAFRNERFDAIDLVERIDDDATDTFGHRTPEFRGALVVPVQNKTIGGNPCRTGDVILASGRHIEIAAFFDSKAGHRLAKERLGREIHADTKRGNCFTTTRTKVFFVVDKERRTELLSEFKSVAATDDELALVANRGRIGQ</sequence>